<name>A0A3M7PE84_BRAPC</name>
<proteinExistence type="predicted"/>
<dbReference type="GO" id="GO:0007160">
    <property type="term" value="P:cell-matrix adhesion"/>
    <property type="evidence" value="ECO:0007669"/>
    <property type="project" value="InterPro"/>
</dbReference>
<comment type="caution">
    <text evidence="2">The sequence shown here is derived from an EMBL/GenBank/DDBJ whole genome shotgun (WGS) entry which is preliminary data.</text>
</comment>
<sequence>MNKLSLVSVITVLMVVQSQARMPCKEPAQWKAMGFDRDNKAKMKSRFEISYDALKQRVRKVGIEQIGSKSDYVELIQLFNEKTEYRFSDTTKTCEKKALNQEWSDFSIPKNATFYGDFYIGASELKDSSVLVSSWVDNVNLGGQKYELLALFTVNNCVPVSVYLDNDEHDYQVHFFNVSAKGLSDTDFSLPQECLIL</sequence>
<keyword evidence="1" id="KW-0732">Signal</keyword>
<dbReference type="PANTHER" id="PTHR10697">
    <property type="entry name" value="MAMMALIAN EPENDYMIN-RELATED PROTEIN 1"/>
    <property type="match status" value="1"/>
</dbReference>
<dbReference type="InterPro" id="IPR001299">
    <property type="entry name" value="Ependymin"/>
</dbReference>
<evidence type="ECO:0000313" key="2">
    <source>
        <dbReference type="EMBL" id="RMZ97446.1"/>
    </source>
</evidence>
<dbReference type="GO" id="GO:0005576">
    <property type="term" value="C:extracellular region"/>
    <property type="evidence" value="ECO:0007669"/>
    <property type="project" value="InterPro"/>
</dbReference>
<feature type="signal peptide" evidence="1">
    <location>
        <begin position="1"/>
        <end position="20"/>
    </location>
</feature>
<keyword evidence="3" id="KW-1185">Reference proteome</keyword>
<evidence type="ECO:0000313" key="3">
    <source>
        <dbReference type="Proteomes" id="UP000276133"/>
    </source>
</evidence>
<dbReference type="OrthoDB" id="6084362at2759"/>
<organism evidence="2 3">
    <name type="scientific">Brachionus plicatilis</name>
    <name type="common">Marine rotifer</name>
    <name type="synonym">Brachionus muelleri</name>
    <dbReference type="NCBI Taxonomy" id="10195"/>
    <lineage>
        <taxon>Eukaryota</taxon>
        <taxon>Metazoa</taxon>
        <taxon>Spiralia</taxon>
        <taxon>Gnathifera</taxon>
        <taxon>Rotifera</taxon>
        <taxon>Eurotatoria</taxon>
        <taxon>Monogononta</taxon>
        <taxon>Pseudotrocha</taxon>
        <taxon>Ploima</taxon>
        <taxon>Brachionidae</taxon>
        <taxon>Brachionus</taxon>
    </lineage>
</organism>
<feature type="chain" id="PRO_5018139655" evidence="1">
    <location>
        <begin position="21"/>
        <end position="197"/>
    </location>
</feature>
<gene>
    <name evidence="2" type="ORF">BpHYR1_025223</name>
</gene>
<protein>
    <submittedName>
        <fullName evidence="2">Mammalian ependymin-related 1-like</fullName>
    </submittedName>
</protein>
<reference evidence="2 3" key="1">
    <citation type="journal article" date="2018" name="Sci. Rep.">
        <title>Genomic signatures of local adaptation to the degree of environmental predictability in rotifers.</title>
        <authorList>
            <person name="Franch-Gras L."/>
            <person name="Hahn C."/>
            <person name="Garcia-Roger E.M."/>
            <person name="Carmona M.J."/>
            <person name="Serra M."/>
            <person name="Gomez A."/>
        </authorList>
    </citation>
    <scope>NUCLEOTIDE SEQUENCE [LARGE SCALE GENOMIC DNA]</scope>
    <source>
        <strain evidence="2">HYR1</strain>
    </source>
</reference>
<accession>A0A3M7PE84</accession>
<dbReference type="Proteomes" id="UP000276133">
    <property type="component" value="Unassembled WGS sequence"/>
</dbReference>
<dbReference type="PANTHER" id="PTHR10697:SF1">
    <property type="entry name" value="MAMMALIAN EPENDYMIN-RELATED PROTEIN 1"/>
    <property type="match status" value="1"/>
</dbReference>
<dbReference type="GO" id="GO:0005509">
    <property type="term" value="F:calcium ion binding"/>
    <property type="evidence" value="ECO:0007669"/>
    <property type="project" value="InterPro"/>
</dbReference>
<evidence type="ECO:0000256" key="1">
    <source>
        <dbReference type="SAM" id="SignalP"/>
    </source>
</evidence>
<dbReference type="Pfam" id="PF00811">
    <property type="entry name" value="Ependymin"/>
    <property type="match status" value="1"/>
</dbReference>
<dbReference type="GO" id="GO:0005764">
    <property type="term" value="C:lysosome"/>
    <property type="evidence" value="ECO:0007669"/>
    <property type="project" value="TreeGrafter"/>
</dbReference>
<dbReference type="AlphaFoldDB" id="A0A3M7PE84"/>
<dbReference type="EMBL" id="REGN01011413">
    <property type="protein sequence ID" value="RMZ97446.1"/>
    <property type="molecule type" value="Genomic_DNA"/>
</dbReference>